<evidence type="ECO:0000313" key="9">
    <source>
        <dbReference type="EMBL" id="UWP83140.1"/>
    </source>
</evidence>
<evidence type="ECO:0000256" key="2">
    <source>
        <dbReference type="ARBA" id="ARBA00022989"/>
    </source>
</evidence>
<dbReference type="SMART" id="SM00283">
    <property type="entry name" value="MA"/>
    <property type="match status" value="1"/>
</dbReference>
<keyword evidence="2 6" id="KW-1133">Transmembrane helix</keyword>
<evidence type="ECO:0000256" key="1">
    <source>
        <dbReference type="ARBA" id="ARBA00022692"/>
    </source>
</evidence>
<dbReference type="InterPro" id="IPR004089">
    <property type="entry name" value="MCPsignal_dom"/>
</dbReference>
<feature type="transmembrane region" description="Helical" evidence="6">
    <location>
        <begin position="128"/>
        <end position="151"/>
    </location>
</feature>
<feature type="domain" description="Methyl-accepting transducer" evidence="7">
    <location>
        <begin position="390"/>
        <end position="644"/>
    </location>
</feature>
<evidence type="ECO:0000259" key="7">
    <source>
        <dbReference type="SMART" id="SM00283"/>
    </source>
</evidence>
<keyword evidence="1 6" id="KW-0812">Transmembrane</keyword>
<dbReference type="PANTHER" id="PTHR32089">
    <property type="entry name" value="METHYL-ACCEPTING CHEMOTAXIS PROTEIN MCPB"/>
    <property type="match status" value="1"/>
</dbReference>
<dbReference type="EMBL" id="CP073720">
    <property type="protein sequence ID" value="UWP83140.1"/>
    <property type="molecule type" value="Genomic_DNA"/>
</dbReference>
<dbReference type="RefSeq" id="WP_259860920.1">
    <property type="nucleotide sequence ID" value="NZ_BAAAST010000024.1"/>
</dbReference>
<comment type="similarity">
    <text evidence="4">Belongs to the methyl-accepting chemotaxis (MCP) protein family.</text>
</comment>
<dbReference type="InterPro" id="IPR004090">
    <property type="entry name" value="Chemotax_Me-accpt_rcpt"/>
</dbReference>
<evidence type="ECO:0000313" key="10">
    <source>
        <dbReference type="Proteomes" id="UP001059617"/>
    </source>
</evidence>
<dbReference type="Gene3D" id="1.10.287.950">
    <property type="entry name" value="Methyl-accepting chemotaxis protein"/>
    <property type="match status" value="1"/>
</dbReference>
<sequence length="645" mass="67332">MAVPMGPVLSVTARQPSTYPRPGRIRTNEADQVGIRSGEKRSAPLRTDTWVGSALPAACRARLTALVPHRLQFGCRPVPSARVVRRQCPYGDSGRHGRLGMGAARTMAGVAGGVESGGRGWPLANVGMGIKIGLIVVVLAVSAVAVGIVAVTRLANVYAQGELIASDSLRATTDLGRLRDLAQQARILSRDAVIAPDSAAVREVKSKIQSNDGEFDEALARYRGEAADPAAVQRFEEQWAQYRQLRDTRLLPAAEANDFRAAATVMNTQTAPITAKAFTELDAANVAEQADADAIVASAHDAYRTARTLILVVLGAGLLAALALAWYVTQLVLRPLRIVSRVLDAVAEGNLTEVAAVGSRDEIGRMAHALDRANDRTRQVVRAFTETAHTLASSAEELSATSGQIAGAADEASGQAGVVSTAAEQVSANVQTVAASSEQMTASIAEIARNAADAAKVANQAVDTAQAATTTVAKLGESSQEVGNVIKVITSIAEQTNLLALNATIEAARAGDAGKGFAVVANEVKDLAQETAKATDEIGQRIVAIQDDVHQAVSAIAQISEVIARIDQFQTTIAAAVEQQTATTQEIGRNIAEAASGSGEIARNILGVASASQTTTHSVTQSQTATADVARMATELQRLATQFRV</sequence>
<proteinExistence type="inferred from homology"/>
<reference evidence="9" key="1">
    <citation type="submission" date="2021-04" db="EMBL/GenBank/DDBJ databases">
        <authorList>
            <person name="Hartkoorn R.C."/>
            <person name="Beaudoing E."/>
            <person name="Hot D."/>
        </authorList>
    </citation>
    <scope>NUCLEOTIDE SEQUENCE</scope>
    <source>
        <strain evidence="9">NRRL B-16292</strain>
    </source>
</reference>
<feature type="region of interest" description="Disordered" evidence="5">
    <location>
        <begin position="1"/>
        <end position="41"/>
    </location>
</feature>
<dbReference type="Proteomes" id="UP001059617">
    <property type="component" value="Chromosome"/>
</dbReference>
<reference evidence="9" key="2">
    <citation type="submission" date="2022-09" db="EMBL/GenBank/DDBJ databases">
        <title>Biosynthetic gene clusters of Dactylosporangioum fulvum.</title>
        <authorList>
            <person name="Caradec T."/>
        </authorList>
    </citation>
    <scope>NUCLEOTIDE SEQUENCE</scope>
    <source>
        <strain evidence="9">NRRL B-16292</strain>
    </source>
</reference>
<dbReference type="SMART" id="SM00304">
    <property type="entry name" value="HAMP"/>
    <property type="match status" value="1"/>
</dbReference>
<keyword evidence="3" id="KW-0807">Transducer</keyword>
<dbReference type="SUPFAM" id="SSF58104">
    <property type="entry name" value="Methyl-accepting chemotaxis protein (MCP) signaling domain"/>
    <property type="match status" value="1"/>
</dbReference>
<name>A0ABY5VZP3_9ACTN</name>
<feature type="domain" description="HAMP" evidence="8">
    <location>
        <begin position="330"/>
        <end position="382"/>
    </location>
</feature>
<dbReference type="Pfam" id="PF00015">
    <property type="entry name" value="MCPsignal"/>
    <property type="match status" value="1"/>
</dbReference>
<keyword evidence="10" id="KW-1185">Reference proteome</keyword>
<keyword evidence="6" id="KW-0472">Membrane</keyword>
<dbReference type="Pfam" id="PF00672">
    <property type="entry name" value="HAMP"/>
    <property type="match status" value="1"/>
</dbReference>
<organism evidence="9 10">
    <name type="scientific">Dactylosporangium fulvum</name>
    <dbReference type="NCBI Taxonomy" id="53359"/>
    <lineage>
        <taxon>Bacteria</taxon>
        <taxon>Bacillati</taxon>
        <taxon>Actinomycetota</taxon>
        <taxon>Actinomycetes</taxon>
        <taxon>Micromonosporales</taxon>
        <taxon>Micromonosporaceae</taxon>
        <taxon>Dactylosporangium</taxon>
    </lineage>
</organism>
<dbReference type="InterPro" id="IPR024478">
    <property type="entry name" value="HlyB_4HB_MCP"/>
</dbReference>
<evidence type="ECO:0000256" key="3">
    <source>
        <dbReference type="ARBA" id="ARBA00023224"/>
    </source>
</evidence>
<evidence type="ECO:0000256" key="6">
    <source>
        <dbReference type="SAM" id="Phobius"/>
    </source>
</evidence>
<feature type="transmembrane region" description="Helical" evidence="6">
    <location>
        <begin position="308"/>
        <end position="328"/>
    </location>
</feature>
<dbReference type="InterPro" id="IPR003660">
    <property type="entry name" value="HAMP_dom"/>
</dbReference>
<dbReference type="Pfam" id="PF12729">
    <property type="entry name" value="4HB_MCP_1"/>
    <property type="match status" value="1"/>
</dbReference>
<protein>
    <submittedName>
        <fullName evidence="9">Methyl-accepting chemotaxis protein</fullName>
    </submittedName>
</protein>
<dbReference type="PRINTS" id="PR00260">
    <property type="entry name" value="CHEMTRNSDUCR"/>
</dbReference>
<accession>A0ABY5VZP3</accession>
<evidence type="ECO:0000256" key="4">
    <source>
        <dbReference type="ARBA" id="ARBA00029447"/>
    </source>
</evidence>
<evidence type="ECO:0000256" key="5">
    <source>
        <dbReference type="SAM" id="MobiDB-lite"/>
    </source>
</evidence>
<dbReference type="CDD" id="cd06225">
    <property type="entry name" value="HAMP"/>
    <property type="match status" value="1"/>
</dbReference>
<evidence type="ECO:0000259" key="8">
    <source>
        <dbReference type="SMART" id="SM00304"/>
    </source>
</evidence>
<dbReference type="PANTHER" id="PTHR32089:SF112">
    <property type="entry name" value="LYSOZYME-LIKE PROTEIN-RELATED"/>
    <property type="match status" value="1"/>
</dbReference>
<gene>
    <name evidence="9" type="ORF">Dfulv_02190</name>
</gene>